<dbReference type="EMBL" id="MU158065">
    <property type="protein sequence ID" value="KAF9521435.1"/>
    <property type="molecule type" value="Genomic_DNA"/>
</dbReference>
<dbReference type="AlphaFoldDB" id="A0A9P6BCA7"/>
<protein>
    <submittedName>
        <fullName evidence="2">Uncharacterized protein</fullName>
    </submittedName>
</protein>
<reference evidence="2" key="1">
    <citation type="submission" date="2020-11" db="EMBL/GenBank/DDBJ databases">
        <authorList>
            <consortium name="DOE Joint Genome Institute"/>
            <person name="Ahrendt S."/>
            <person name="Riley R."/>
            <person name="Andreopoulos W."/>
            <person name="Labutti K."/>
            <person name="Pangilinan J."/>
            <person name="Ruiz-Duenas F.J."/>
            <person name="Barrasa J.M."/>
            <person name="Sanchez-Garcia M."/>
            <person name="Camarero S."/>
            <person name="Miyauchi S."/>
            <person name="Serrano A."/>
            <person name="Linde D."/>
            <person name="Babiker R."/>
            <person name="Drula E."/>
            <person name="Ayuso-Fernandez I."/>
            <person name="Pacheco R."/>
            <person name="Padilla G."/>
            <person name="Ferreira P."/>
            <person name="Barriuso J."/>
            <person name="Kellner H."/>
            <person name="Castanera R."/>
            <person name="Alfaro M."/>
            <person name="Ramirez L."/>
            <person name="Pisabarro A.G."/>
            <person name="Kuo A."/>
            <person name="Tritt A."/>
            <person name="Lipzen A."/>
            <person name="He G."/>
            <person name="Yan M."/>
            <person name="Ng V."/>
            <person name="Cullen D."/>
            <person name="Martin F."/>
            <person name="Rosso M.-N."/>
            <person name="Henrissat B."/>
            <person name="Hibbett D."/>
            <person name="Martinez A.T."/>
            <person name="Grigoriev I.V."/>
        </authorList>
    </citation>
    <scope>NUCLEOTIDE SEQUENCE</scope>
    <source>
        <strain evidence="2">CBS 506.95</strain>
    </source>
</reference>
<name>A0A9P6BCA7_9AGAR</name>
<comment type="caution">
    <text evidence="2">The sequence shown here is derived from an EMBL/GenBank/DDBJ whole genome shotgun (WGS) entry which is preliminary data.</text>
</comment>
<feature type="region of interest" description="Disordered" evidence="1">
    <location>
        <begin position="81"/>
        <end position="195"/>
    </location>
</feature>
<evidence type="ECO:0000313" key="2">
    <source>
        <dbReference type="EMBL" id="KAF9521435.1"/>
    </source>
</evidence>
<sequence>MAPSSRNKGGMTKGKLKPTSSLTRLIVVESPRSSPPPLNYNDATNQRRRVSFLTISNGSSEILPIESAIDIKPALLPATLPRKSAAPTSPVNLGPPPRLARRSASPARTIPRMDHDNDSYEIDQNVQIKPTLSSFAKRTAIRSDQEPTTPRRATRSASPAPTLMEDRDVSEVDVKPSAKGVRRSASPAPARVDSGERILLSNRSKFDFKKVPLTGIVEHTEAGNSEGVKDSTSRKISARKCHKLRGREDLIAWFEISAHKRLNKPPHFADSAPGLRVGDLLIWQLTEMADGTNNWGQVSWGSQSSDGHRLIVTDQGQPSFVAESTWKKKYKLQGTRIVT</sequence>
<proteinExistence type="predicted"/>
<feature type="compositionally biased region" description="Basic and acidic residues" evidence="1">
    <location>
        <begin position="164"/>
        <end position="176"/>
    </location>
</feature>
<feature type="region of interest" description="Disordered" evidence="1">
    <location>
        <begin position="1"/>
        <end position="43"/>
    </location>
</feature>
<feature type="compositionally biased region" description="Polar residues" evidence="1">
    <location>
        <begin position="122"/>
        <end position="136"/>
    </location>
</feature>
<dbReference type="Proteomes" id="UP000807306">
    <property type="component" value="Unassembled WGS sequence"/>
</dbReference>
<evidence type="ECO:0000313" key="3">
    <source>
        <dbReference type="Proteomes" id="UP000807306"/>
    </source>
</evidence>
<gene>
    <name evidence="2" type="ORF">CPB83DRAFT_841263</name>
</gene>
<keyword evidence="3" id="KW-1185">Reference proteome</keyword>
<evidence type="ECO:0000256" key="1">
    <source>
        <dbReference type="SAM" id="MobiDB-lite"/>
    </source>
</evidence>
<organism evidence="2 3">
    <name type="scientific">Crepidotus variabilis</name>
    <dbReference type="NCBI Taxonomy" id="179855"/>
    <lineage>
        <taxon>Eukaryota</taxon>
        <taxon>Fungi</taxon>
        <taxon>Dikarya</taxon>
        <taxon>Basidiomycota</taxon>
        <taxon>Agaricomycotina</taxon>
        <taxon>Agaricomycetes</taxon>
        <taxon>Agaricomycetidae</taxon>
        <taxon>Agaricales</taxon>
        <taxon>Agaricineae</taxon>
        <taxon>Crepidotaceae</taxon>
        <taxon>Crepidotus</taxon>
    </lineage>
</organism>
<accession>A0A9P6BCA7</accession>